<protein>
    <submittedName>
        <fullName evidence="1">Uncharacterized protein</fullName>
    </submittedName>
</protein>
<sequence length="89" mass="10254">MPESESLEEKLARLGREAEVAEFGPRAREIMRESDVEFDTALEQAITERRDNARLADEYNRTRDLSEFDEAASVPVEVRRNITGRDKRG</sequence>
<evidence type="ECO:0000313" key="2">
    <source>
        <dbReference type="Proteomes" id="UP001164390"/>
    </source>
</evidence>
<name>A0AA46TDT9_9ACTN</name>
<dbReference type="Proteomes" id="UP001164390">
    <property type="component" value="Chromosome"/>
</dbReference>
<dbReference type="RefSeq" id="WP_271632059.1">
    <property type="nucleotide sequence ID" value="NZ_CP094970.1"/>
</dbReference>
<organism evidence="1 2">
    <name type="scientific">Solicola gregarius</name>
    <dbReference type="NCBI Taxonomy" id="2908642"/>
    <lineage>
        <taxon>Bacteria</taxon>
        <taxon>Bacillati</taxon>
        <taxon>Actinomycetota</taxon>
        <taxon>Actinomycetes</taxon>
        <taxon>Propionibacteriales</taxon>
        <taxon>Nocardioidaceae</taxon>
        <taxon>Solicola</taxon>
    </lineage>
</organism>
<dbReference type="KEGG" id="sgrg:L0C25_12880"/>
<proteinExistence type="predicted"/>
<dbReference type="EMBL" id="CP094970">
    <property type="protein sequence ID" value="UYM03451.1"/>
    <property type="molecule type" value="Genomic_DNA"/>
</dbReference>
<gene>
    <name evidence="1" type="ORF">L0C25_12880</name>
</gene>
<reference evidence="1" key="1">
    <citation type="submission" date="2022-01" db="EMBL/GenBank/DDBJ databases">
        <title>Nocardioidaceae gen. sp. A5X3R13.</title>
        <authorList>
            <person name="Lopez Marin M.A."/>
            <person name="Uhlik O."/>
        </authorList>
    </citation>
    <scope>NUCLEOTIDE SEQUENCE</scope>
    <source>
        <strain evidence="1">A5X3R13</strain>
    </source>
</reference>
<accession>A0AA46TDT9</accession>
<keyword evidence="2" id="KW-1185">Reference proteome</keyword>
<evidence type="ECO:0000313" key="1">
    <source>
        <dbReference type="EMBL" id="UYM03451.1"/>
    </source>
</evidence>
<dbReference type="AlphaFoldDB" id="A0AA46TDT9"/>